<keyword evidence="7" id="KW-0804">Transcription</keyword>
<dbReference type="AlphaFoldDB" id="A0A0K9Q3C6"/>
<keyword evidence="4" id="KW-0862">Zinc</keyword>
<keyword evidence="2" id="KW-0479">Metal-binding</keyword>
<dbReference type="PANTHER" id="PTHR31251:SF226">
    <property type="entry name" value="SQUAMOSA PROMOTER-BINDING-LIKE PROTEIN 6"/>
    <property type="match status" value="1"/>
</dbReference>
<dbReference type="Pfam" id="PF03110">
    <property type="entry name" value="SBP"/>
    <property type="match status" value="1"/>
</dbReference>
<proteinExistence type="predicted"/>
<sequence length="183" mass="20615">MEKRKGREPQKAPSLKENDRSSEEREGERRSAVDFSSTITASITTATVRTTSNLRKGVGNGQPQLSCQVDKCAADLILAKRYHRRHKVCEVHSKAAVVIVAGLRQRFCQQCSRFHQLSEFDESKRSCRRRLAGHNERRRKISSESQKERRNTDADSSAASNANLNPNPNPNAAGATQNYKYSR</sequence>
<keyword evidence="13" id="KW-1185">Reference proteome</keyword>
<evidence type="ECO:0000256" key="7">
    <source>
        <dbReference type="ARBA" id="ARBA00023163"/>
    </source>
</evidence>
<feature type="compositionally biased region" description="Basic residues" evidence="10">
    <location>
        <begin position="131"/>
        <end position="140"/>
    </location>
</feature>
<keyword evidence="6" id="KW-0238">DNA-binding</keyword>
<comment type="subcellular location">
    <subcellularLocation>
        <location evidence="1">Nucleus</location>
    </subcellularLocation>
</comment>
<evidence type="ECO:0000313" key="13">
    <source>
        <dbReference type="Proteomes" id="UP000036987"/>
    </source>
</evidence>
<evidence type="ECO:0000256" key="10">
    <source>
        <dbReference type="SAM" id="MobiDB-lite"/>
    </source>
</evidence>
<keyword evidence="3 9" id="KW-0863">Zinc-finger</keyword>
<evidence type="ECO:0000256" key="2">
    <source>
        <dbReference type="ARBA" id="ARBA00022723"/>
    </source>
</evidence>
<dbReference type="GO" id="GO:0001216">
    <property type="term" value="F:DNA-binding transcription activator activity"/>
    <property type="evidence" value="ECO:0000318"/>
    <property type="project" value="GO_Central"/>
</dbReference>
<evidence type="ECO:0000256" key="4">
    <source>
        <dbReference type="ARBA" id="ARBA00022833"/>
    </source>
</evidence>
<evidence type="ECO:0000256" key="9">
    <source>
        <dbReference type="PROSITE-ProRule" id="PRU00470"/>
    </source>
</evidence>
<comment type="caution">
    <text evidence="12">The sequence shown here is derived from an EMBL/GenBank/DDBJ whole genome shotgun (WGS) entry which is preliminary data.</text>
</comment>
<feature type="compositionally biased region" description="Polar residues" evidence="10">
    <location>
        <begin position="174"/>
        <end position="183"/>
    </location>
</feature>
<feature type="compositionally biased region" description="Low complexity" evidence="10">
    <location>
        <begin position="154"/>
        <end position="173"/>
    </location>
</feature>
<evidence type="ECO:0000313" key="12">
    <source>
        <dbReference type="EMBL" id="KMZ75783.1"/>
    </source>
</evidence>
<evidence type="ECO:0000259" key="11">
    <source>
        <dbReference type="PROSITE" id="PS51141"/>
    </source>
</evidence>
<dbReference type="InterPro" id="IPR004333">
    <property type="entry name" value="SBP_dom"/>
</dbReference>
<dbReference type="SUPFAM" id="SSF103612">
    <property type="entry name" value="SBT domain"/>
    <property type="match status" value="1"/>
</dbReference>
<evidence type="ECO:0000256" key="8">
    <source>
        <dbReference type="ARBA" id="ARBA00023242"/>
    </source>
</evidence>
<feature type="compositionally biased region" description="Basic and acidic residues" evidence="10">
    <location>
        <begin position="141"/>
        <end position="153"/>
    </location>
</feature>
<dbReference type="Gene3D" id="4.10.1100.10">
    <property type="entry name" value="Transcription factor, SBP-box domain"/>
    <property type="match status" value="1"/>
</dbReference>
<name>A0A0K9Q3C6_ZOSMR</name>
<evidence type="ECO:0000256" key="1">
    <source>
        <dbReference type="ARBA" id="ARBA00004123"/>
    </source>
</evidence>
<dbReference type="GO" id="GO:0008270">
    <property type="term" value="F:zinc ion binding"/>
    <property type="evidence" value="ECO:0007669"/>
    <property type="project" value="UniProtKB-KW"/>
</dbReference>
<keyword evidence="5" id="KW-0805">Transcription regulation</keyword>
<feature type="domain" description="SBP-type" evidence="11">
    <location>
        <begin position="64"/>
        <end position="141"/>
    </location>
</feature>
<dbReference type="FunFam" id="4.10.1100.10:FF:000001">
    <property type="entry name" value="Squamosa promoter-binding-like protein 14"/>
    <property type="match status" value="1"/>
</dbReference>
<evidence type="ECO:0000256" key="6">
    <source>
        <dbReference type="ARBA" id="ARBA00023125"/>
    </source>
</evidence>
<dbReference type="Proteomes" id="UP000036987">
    <property type="component" value="Unassembled WGS sequence"/>
</dbReference>
<dbReference type="InterPro" id="IPR036893">
    <property type="entry name" value="SBP_sf"/>
</dbReference>
<dbReference type="EMBL" id="LFYR01000113">
    <property type="protein sequence ID" value="KMZ75783.1"/>
    <property type="molecule type" value="Genomic_DNA"/>
</dbReference>
<dbReference type="PANTHER" id="PTHR31251">
    <property type="entry name" value="SQUAMOSA PROMOTER-BINDING-LIKE PROTEIN 4"/>
    <property type="match status" value="1"/>
</dbReference>
<dbReference type="GO" id="GO:0005634">
    <property type="term" value="C:nucleus"/>
    <property type="evidence" value="ECO:0000318"/>
    <property type="project" value="GO_Central"/>
</dbReference>
<evidence type="ECO:0000256" key="3">
    <source>
        <dbReference type="ARBA" id="ARBA00022771"/>
    </source>
</evidence>
<organism evidence="12 13">
    <name type="scientific">Zostera marina</name>
    <name type="common">Eelgrass</name>
    <dbReference type="NCBI Taxonomy" id="29655"/>
    <lineage>
        <taxon>Eukaryota</taxon>
        <taxon>Viridiplantae</taxon>
        <taxon>Streptophyta</taxon>
        <taxon>Embryophyta</taxon>
        <taxon>Tracheophyta</taxon>
        <taxon>Spermatophyta</taxon>
        <taxon>Magnoliopsida</taxon>
        <taxon>Liliopsida</taxon>
        <taxon>Zosteraceae</taxon>
        <taxon>Zostera</taxon>
    </lineage>
</organism>
<dbReference type="OrthoDB" id="514967at2759"/>
<dbReference type="GO" id="GO:0000976">
    <property type="term" value="F:transcription cis-regulatory region binding"/>
    <property type="evidence" value="ECO:0000318"/>
    <property type="project" value="GO_Central"/>
</dbReference>
<dbReference type="PROSITE" id="PS51141">
    <property type="entry name" value="ZF_SBP"/>
    <property type="match status" value="1"/>
</dbReference>
<gene>
    <name evidence="12" type="ORF">ZOSMA_10G00510</name>
</gene>
<accession>A0A0K9Q3C6</accession>
<feature type="compositionally biased region" description="Basic and acidic residues" evidence="10">
    <location>
        <begin position="1"/>
        <end position="32"/>
    </location>
</feature>
<keyword evidence="8" id="KW-0539">Nucleus</keyword>
<feature type="region of interest" description="Disordered" evidence="10">
    <location>
        <begin position="131"/>
        <end position="183"/>
    </location>
</feature>
<reference evidence="13" key="1">
    <citation type="journal article" date="2016" name="Nature">
        <title>The genome of the seagrass Zostera marina reveals angiosperm adaptation to the sea.</title>
        <authorList>
            <person name="Olsen J.L."/>
            <person name="Rouze P."/>
            <person name="Verhelst B."/>
            <person name="Lin Y.-C."/>
            <person name="Bayer T."/>
            <person name="Collen J."/>
            <person name="Dattolo E."/>
            <person name="De Paoli E."/>
            <person name="Dittami S."/>
            <person name="Maumus F."/>
            <person name="Michel G."/>
            <person name="Kersting A."/>
            <person name="Lauritano C."/>
            <person name="Lohaus R."/>
            <person name="Toepel M."/>
            <person name="Tonon T."/>
            <person name="Vanneste K."/>
            <person name="Amirebrahimi M."/>
            <person name="Brakel J."/>
            <person name="Bostroem C."/>
            <person name="Chovatia M."/>
            <person name="Grimwood J."/>
            <person name="Jenkins J.W."/>
            <person name="Jueterbock A."/>
            <person name="Mraz A."/>
            <person name="Stam W.T."/>
            <person name="Tice H."/>
            <person name="Bornberg-Bauer E."/>
            <person name="Green P.J."/>
            <person name="Pearson G.A."/>
            <person name="Procaccini G."/>
            <person name="Duarte C.M."/>
            <person name="Schmutz J."/>
            <person name="Reusch T.B.H."/>
            <person name="Van de Peer Y."/>
        </authorList>
    </citation>
    <scope>NUCLEOTIDE SEQUENCE [LARGE SCALE GENOMIC DNA]</scope>
    <source>
        <strain evidence="13">cv. Finnish</strain>
    </source>
</reference>
<dbReference type="InterPro" id="IPR044817">
    <property type="entry name" value="SBP-like"/>
</dbReference>
<feature type="region of interest" description="Disordered" evidence="10">
    <location>
        <begin position="1"/>
        <end position="36"/>
    </location>
</feature>
<evidence type="ECO:0000256" key="5">
    <source>
        <dbReference type="ARBA" id="ARBA00023015"/>
    </source>
</evidence>
<protein>
    <submittedName>
        <fullName evidence="12">Squamosa promoter-binding protein 1</fullName>
    </submittedName>
</protein>